<evidence type="ECO:0000256" key="2">
    <source>
        <dbReference type="RuleBase" id="RU003707"/>
    </source>
</evidence>
<dbReference type="EMBL" id="DVGC01000045">
    <property type="protein sequence ID" value="HIR05934.1"/>
    <property type="molecule type" value="Genomic_DNA"/>
</dbReference>
<evidence type="ECO:0000256" key="1">
    <source>
        <dbReference type="ARBA" id="ARBA00005254"/>
    </source>
</evidence>
<dbReference type="InterPro" id="IPR001753">
    <property type="entry name" value="Enoyl-CoA_hydra/iso"/>
</dbReference>
<dbReference type="AlphaFoldDB" id="A0A9D1A569"/>
<sequence length="274" mass="30362">MADLIYEVKDHLARITLNRPKQLNCFSEEMIHLWTQALEDIRDRDDIYAVLLSGNGKAFCAGGDVKAMAAGDGFFESHEDISSTALARKNSLWKGIQRIPLILEEIDRPVIAKIHGPAVGAGLDMALMCDVRIASESATLSESYFNAGIVPGDGGAYFLPRLVGRDKALDLFWTTKVLKGAEAERIGLVTLCVPDDELDDYVEAYMQKLLEAPQQAMRLTKRAIYQSEQSTLRASLDLVSSFMGIVTELDDYRTRTAALAEKLNKNHHKNTPSQ</sequence>
<dbReference type="GO" id="GO:0003824">
    <property type="term" value="F:catalytic activity"/>
    <property type="evidence" value="ECO:0007669"/>
    <property type="project" value="InterPro"/>
</dbReference>
<dbReference type="Pfam" id="PF00378">
    <property type="entry name" value="ECH_1"/>
    <property type="match status" value="1"/>
</dbReference>
<comment type="similarity">
    <text evidence="1 2">Belongs to the enoyl-CoA hydratase/isomerase family.</text>
</comment>
<accession>A0A9D1A569</accession>
<comment type="caution">
    <text evidence="3">The sequence shown here is derived from an EMBL/GenBank/DDBJ whole genome shotgun (WGS) entry which is preliminary data.</text>
</comment>
<evidence type="ECO:0000313" key="4">
    <source>
        <dbReference type="Proteomes" id="UP000824250"/>
    </source>
</evidence>
<dbReference type="SUPFAM" id="SSF52096">
    <property type="entry name" value="ClpP/crotonase"/>
    <property type="match status" value="1"/>
</dbReference>
<dbReference type="Proteomes" id="UP000824250">
    <property type="component" value="Unassembled WGS sequence"/>
</dbReference>
<name>A0A9D1A569_9FIRM</name>
<dbReference type="Gene3D" id="3.90.226.10">
    <property type="entry name" value="2-enoyl-CoA Hydratase, Chain A, domain 1"/>
    <property type="match status" value="1"/>
</dbReference>
<dbReference type="InterPro" id="IPR018376">
    <property type="entry name" value="Enoyl-CoA_hyd/isom_CS"/>
</dbReference>
<gene>
    <name evidence="3" type="ORF">IAB28_08225</name>
</gene>
<reference evidence="3" key="1">
    <citation type="submission" date="2020-10" db="EMBL/GenBank/DDBJ databases">
        <authorList>
            <person name="Gilroy R."/>
        </authorList>
    </citation>
    <scope>NUCLEOTIDE SEQUENCE</scope>
    <source>
        <strain evidence="3">CHK180-2868</strain>
    </source>
</reference>
<reference evidence="3" key="2">
    <citation type="journal article" date="2021" name="PeerJ">
        <title>Extensive microbial diversity within the chicken gut microbiome revealed by metagenomics and culture.</title>
        <authorList>
            <person name="Gilroy R."/>
            <person name="Ravi A."/>
            <person name="Getino M."/>
            <person name="Pursley I."/>
            <person name="Horton D.L."/>
            <person name="Alikhan N.F."/>
            <person name="Baker D."/>
            <person name="Gharbi K."/>
            <person name="Hall N."/>
            <person name="Watson M."/>
            <person name="Adriaenssens E.M."/>
            <person name="Foster-Nyarko E."/>
            <person name="Jarju S."/>
            <person name="Secka A."/>
            <person name="Antonio M."/>
            <person name="Oren A."/>
            <person name="Chaudhuri R.R."/>
            <person name="La Ragione R."/>
            <person name="Hildebrand F."/>
            <person name="Pallen M.J."/>
        </authorList>
    </citation>
    <scope>NUCLEOTIDE SEQUENCE</scope>
    <source>
        <strain evidence="3">CHK180-2868</strain>
    </source>
</reference>
<organism evidence="3 4">
    <name type="scientific">Candidatus Copromonas faecavium</name>
    <name type="common">nom. illeg.</name>
    <dbReference type="NCBI Taxonomy" id="2840740"/>
    <lineage>
        <taxon>Bacteria</taxon>
        <taxon>Bacillati</taxon>
        <taxon>Bacillota</taxon>
        <taxon>Clostridia</taxon>
        <taxon>Lachnospirales</taxon>
        <taxon>Lachnospiraceae</taxon>
        <taxon>Candidatus Copromonas (nom. illeg.)</taxon>
    </lineage>
</organism>
<protein>
    <submittedName>
        <fullName evidence="3">Enoyl-CoA hydratase/isomerase family protein</fullName>
    </submittedName>
</protein>
<proteinExistence type="inferred from homology"/>
<dbReference type="InterPro" id="IPR029045">
    <property type="entry name" value="ClpP/crotonase-like_dom_sf"/>
</dbReference>
<dbReference type="PROSITE" id="PS00166">
    <property type="entry name" value="ENOYL_COA_HYDRATASE"/>
    <property type="match status" value="1"/>
</dbReference>
<dbReference type="CDD" id="cd06558">
    <property type="entry name" value="crotonase-like"/>
    <property type="match status" value="1"/>
</dbReference>
<dbReference type="PANTHER" id="PTHR43802:SF1">
    <property type="entry name" value="IP11341P-RELATED"/>
    <property type="match status" value="1"/>
</dbReference>
<dbReference type="PANTHER" id="PTHR43802">
    <property type="entry name" value="ENOYL-COA HYDRATASE"/>
    <property type="match status" value="1"/>
</dbReference>
<evidence type="ECO:0000313" key="3">
    <source>
        <dbReference type="EMBL" id="HIR05934.1"/>
    </source>
</evidence>